<dbReference type="EMBL" id="PKPP01004791">
    <property type="protein sequence ID" value="PWA62765.1"/>
    <property type="molecule type" value="Genomic_DNA"/>
</dbReference>
<sequence length="85" mass="9341">MVNVESVGIIKTECGLRHGDPISPYLFIIVVDVLSCQISKAMESPSLSGIKMACTCPVISHIFFADTPCFSLKLHTLSFLFVFVF</sequence>
<dbReference type="STRING" id="35608.A0A2U1MNB4"/>
<evidence type="ECO:0008006" key="3">
    <source>
        <dbReference type="Google" id="ProtNLM"/>
    </source>
</evidence>
<evidence type="ECO:0000313" key="2">
    <source>
        <dbReference type="Proteomes" id="UP000245207"/>
    </source>
</evidence>
<reference evidence="1 2" key="1">
    <citation type="journal article" date="2018" name="Mol. Plant">
        <title>The genome of Artemisia annua provides insight into the evolution of Asteraceae family and artemisinin biosynthesis.</title>
        <authorList>
            <person name="Shen Q."/>
            <person name="Zhang L."/>
            <person name="Liao Z."/>
            <person name="Wang S."/>
            <person name="Yan T."/>
            <person name="Shi P."/>
            <person name="Liu M."/>
            <person name="Fu X."/>
            <person name="Pan Q."/>
            <person name="Wang Y."/>
            <person name="Lv Z."/>
            <person name="Lu X."/>
            <person name="Zhang F."/>
            <person name="Jiang W."/>
            <person name="Ma Y."/>
            <person name="Chen M."/>
            <person name="Hao X."/>
            <person name="Li L."/>
            <person name="Tang Y."/>
            <person name="Lv G."/>
            <person name="Zhou Y."/>
            <person name="Sun X."/>
            <person name="Brodelius P.E."/>
            <person name="Rose J.K.C."/>
            <person name="Tang K."/>
        </authorList>
    </citation>
    <scope>NUCLEOTIDE SEQUENCE [LARGE SCALE GENOMIC DNA]</scope>
    <source>
        <strain evidence="2">cv. Huhao1</strain>
        <tissue evidence="1">Leaf</tissue>
    </source>
</reference>
<dbReference type="AlphaFoldDB" id="A0A2U1MNB4"/>
<dbReference type="OrthoDB" id="1430937at2759"/>
<protein>
    <recommendedName>
        <fullName evidence="3">Reverse transcriptase domain-containing protein</fullName>
    </recommendedName>
</protein>
<keyword evidence="2" id="KW-1185">Reference proteome</keyword>
<name>A0A2U1MNB4_ARTAN</name>
<organism evidence="1 2">
    <name type="scientific">Artemisia annua</name>
    <name type="common">Sweet wormwood</name>
    <dbReference type="NCBI Taxonomy" id="35608"/>
    <lineage>
        <taxon>Eukaryota</taxon>
        <taxon>Viridiplantae</taxon>
        <taxon>Streptophyta</taxon>
        <taxon>Embryophyta</taxon>
        <taxon>Tracheophyta</taxon>
        <taxon>Spermatophyta</taxon>
        <taxon>Magnoliopsida</taxon>
        <taxon>eudicotyledons</taxon>
        <taxon>Gunneridae</taxon>
        <taxon>Pentapetalae</taxon>
        <taxon>asterids</taxon>
        <taxon>campanulids</taxon>
        <taxon>Asterales</taxon>
        <taxon>Asteraceae</taxon>
        <taxon>Asteroideae</taxon>
        <taxon>Anthemideae</taxon>
        <taxon>Artemisiinae</taxon>
        <taxon>Artemisia</taxon>
    </lineage>
</organism>
<comment type="caution">
    <text evidence="1">The sequence shown here is derived from an EMBL/GenBank/DDBJ whole genome shotgun (WGS) entry which is preliminary data.</text>
</comment>
<dbReference type="Proteomes" id="UP000245207">
    <property type="component" value="Unassembled WGS sequence"/>
</dbReference>
<evidence type="ECO:0000313" key="1">
    <source>
        <dbReference type="EMBL" id="PWA62765.1"/>
    </source>
</evidence>
<proteinExistence type="predicted"/>
<gene>
    <name evidence="1" type="ORF">CTI12_AA359640</name>
</gene>
<accession>A0A2U1MNB4</accession>